<dbReference type="Gene3D" id="1.10.510.10">
    <property type="entry name" value="Transferase(Phosphotransferase) domain 1"/>
    <property type="match status" value="1"/>
</dbReference>
<dbReference type="CDD" id="cd01098">
    <property type="entry name" value="PAN_AP_plant"/>
    <property type="match status" value="1"/>
</dbReference>
<dbReference type="PROSITE" id="PS00107">
    <property type="entry name" value="PROTEIN_KINASE_ATP"/>
    <property type="match status" value="1"/>
</dbReference>
<evidence type="ECO:0000259" key="23">
    <source>
        <dbReference type="PROSITE" id="PS50011"/>
    </source>
</evidence>
<protein>
    <recommendedName>
        <fullName evidence="19">Receptor-like serine/threonine-protein kinase</fullName>
        <ecNumber evidence="19">2.7.11.1</ecNumber>
    </recommendedName>
</protein>
<dbReference type="GO" id="GO:0005524">
    <property type="term" value="F:ATP binding"/>
    <property type="evidence" value="ECO:0007669"/>
    <property type="project" value="UniProtKB-UniRule"/>
</dbReference>
<evidence type="ECO:0000313" key="26">
    <source>
        <dbReference type="EMBL" id="KAL0012575.1"/>
    </source>
</evidence>
<keyword evidence="16" id="KW-0325">Glycoprotein</keyword>
<feature type="domain" description="Bulb-type lectin" evidence="24">
    <location>
        <begin position="26"/>
        <end position="146"/>
    </location>
</feature>
<dbReference type="InterPro" id="IPR001245">
    <property type="entry name" value="Ser-Thr/Tyr_kinase_cat_dom"/>
</dbReference>
<dbReference type="InterPro" id="IPR000719">
    <property type="entry name" value="Prot_kinase_dom"/>
</dbReference>
<dbReference type="GO" id="GO:0004674">
    <property type="term" value="F:protein serine/threonine kinase activity"/>
    <property type="evidence" value="ECO:0007669"/>
    <property type="project" value="UniProtKB-KW"/>
</dbReference>
<dbReference type="FunFam" id="3.30.200.20:FF:000330">
    <property type="entry name" value="G-type lectin S-receptor-like serine/threonine-protein kinase At4g03230"/>
    <property type="match status" value="1"/>
</dbReference>
<feature type="binding site" evidence="20">
    <location>
        <position position="557"/>
    </location>
    <ligand>
        <name>ATP</name>
        <dbReference type="ChEBI" id="CHEBI:30616"/>
    </ligand>
</feature>
<comment type="catalytic activity">
    <reaction evidence="18 19">
        <text>L-seryl-[protein] + ATP = O-phospho-L-seryl-[protein] + ADP + H(+)</text>
        <dbReference type="Rhea" id="RHEA:17989"/>
        <dbReference type="Rhea" id="RHEA-COMP:9863"/>
        <dbReference type="Rhea" id="RHEA-COMP:11604"/>
        <dbReference type="ChEBI" id="CHEBI:15378"/>
        <dbReference type="ChEBI" id="CHEBI:29999"/>
        <dbReference type="ChEBI" id="CHEBI:30616"/>
        <dbReference type="ChEBI" id="CHEBI:83421"/>
        <dbReference type="ChEBI" id="CHEBI:456216"/>
        <dbReference type="EC" id="2.7.11.1"/>
    </reaction>
</comment>
<evidence type="ECO:0000256" key="11">
    <source>
        <dbReference type="ARBA" id="ARBA00022840"/>
    </source>
</evidence>
<feature type="signal peptide" evidence="22">
    <location>
        <begin position="1"/>
        <end position="23"/>
    </location>
</feature>
<keyword evidence="8" id="KW-0430">Lectin</keyword>
<keyword evidence="6 21" id="KW-0812">Transmembrane</keyword>
<evidence type="ECO:0000256" key="9">
    <source>
        <dbReference type="ARBA" id="ARBA00022741"/>
    </source>
</evidence>
<dbReference type="GO" id="GO:0005886">
    <property type="term" value="C:plasma membrane"/>
    <property type="evidence" value="ECO:0007669"/>
    <property type="project" value="UniProtKB-SubCell"/>
</dbReference>
<dbReference type="InterPro" id="IPR022126">
    <property type="entry name" value="S-locus_recpt_kinase"/>
</dbReference>
<evidence type="ECO:0000256" key="3">
    <source>
        <dbReference type="ARBA" id="ARBA00022527"/>
    </source>
</evidence>
<dbReference type="PANTHER" id="PTHR27002:SF150">
    <property type="entry name" value="RECEPTOR-LIKE SERINE_THREONINE-PROTEIN KINASE SD1-8"/>
    <property type="match status" value="1"/>
</dbReference>
<dbReference type="Proteomes" id="UP001459277">
    <property type="component" value="Unassembled WGS sequence"/>
</dbReference>
<dbReference type="FunFam" id="1.10.510.10:FF:000060">
    <property type="entry name" value="G-type lectin S-receptor-like serine/threonine-protein kinase"/>
    <property type="match status" value="1"/>
</dbReference>
<evidence type="ECO:0000259" key="25">
    <source>
        <dbReference type="PROSITE" id="PS50948"/>
    </source>
</evidence>
<feature type="transmembrane region" description="Helical" evidence="21">
    <location>
        <begin position="442"/>
        <end position="465"/>
    </location>
</feature>
<evidence type="ECO:0000313" key="27">
    <source>
        <dbReference type="Proteomes" id="UP001459277"/>
    </source>
</evidence>
<comment type="subcellular location">
    <subcellularLocation>
        <location evidence="1">Cell membrane</location>
        <topology evidence="1">Single-pass type I membrane protein</topology>
    </subcellularLocation>
</comment>
<dbReference type="SUPFAM" id="SSF51110">
    <property type="entry name" value="alpha-D-mannose-specific plant lectins"/>
    <property type="match status" value="1"/>
</dbReference>
<dbReference type="CDD" id="cd14066">
    <property type="entry name" value="STKc_IRAK"/>
    <property type="match status" value="1"/>
</dbReference>
<dbReference type="EMBL" id="JAZDWU010000002">
    <property type="protein sequence ID" value="KAL0012575.1"/>
    <property type="molecule type" value="Genomic_DNA"/>
</dbReference>
<dbReference type="EC" id="2.7.11.1" evidence="19"/>
<evidence type="ECO:0000256" key="16">
    <source>
        <dbReference type="ARBA" id="ARBA00023180"/>
    </source>
</evidence>
<keyword evidence="27" id="KW-1185">Reference proteome</keyword>
<dbReference type="PROSITE" id="PS50011">
    <property type="entry name" value="PROTEIN_KINASE_DOM"/>
    <property type="match status" value="1"/>
</dbReference>
<feature type="chain" id="PRO_5043934953" description="Receptor-like serine/threonine-protein kinase" evidence="22">
    <location>
        <begin position="24"/>
        <end position="848"/>
    </location>
</feature>
<dbReference type="PIRSF" id="PIRSF000641">
    <property type="entry name" value="SRK"/>
    <property type="match status" value="1"/>
</dbReference>
<evidence type="ECO:0000256" key="2">
    <source>
        <dbReference type="ARBA" id="ARBA00022475"/>
    </source>
</evidence>
<dbReference type="Gene3D" id="3.30.200.20">
    <property type="entry name" value="Phosphorylase Kinase, domain 1"/>
    <property type="match status" value="1"/>
</dbReference>
<evidence type="ECO:0000256" key="1">
    <source>
        <dbReference type="ARBA" id="ARBA00004251"/>
    </source>
</evidence>
<feature type="domain" description="Protein kinase" evidence="23">
    <location>
        <begin position="529"/>
        <end position="815"/>
    </location>
</feature>
<dbReference type="GO" id="GO:0030246">
    <property type="term" value="F:carbohydrate binding"/>
    <property type="evidence" value="ECO:0007669"/>
    <property type="project" value="UniProtKB-KW"/>
</dbReference>
<evidence type="ECO:0000256" key="13">
    <source>
        <dbReference type="ARBA" id="ARBA00023136"/>
    </source>
</evidence>
<reference evidence="26 27" key="1">
    <citation type="submission" date="2024-01" db="EMBL/GenBank/DDBJ databases">
        <title>A telomere-to-telomere, gap-free genome of sweet tea (Lithocarpus litseifolius).</title>
        <authorList>
            <person name="Zhou J."/>
        </authorList>
    </citation>
    <scope>NUCLEOTIDE SEQUENCE [LARGE SCALE GENOMIC DNA]</scope>
    <source>
        <strain evidence="26">Zhou-2022a</strain>
        <tissue evidence="26">Leaf</tissue>
    </source>
</reference>
<dbReference type="PROSITE" id="PS50927">
    <property type="entry name" value="BULB_LECTIN"/>
    <property type="match status" value="1"/>
</dbReference>
<evidence type="ECO:0000256" key="6">
    <source>
        <dbReference type="ARBA" id="ARBA00022692"/>
    </source>
</evidence>
<dbReference type="SMART" id="SM00220">
    <property type="entry name" value="S_TKc"/>
    <property type="match status" value="1"/>
</dbReference>
<dbReference type="InterPro" id="IPR024171">
    <property type="entry name" value="SRK-like_kinase"/>
</dbReference>
<keyword evidence="2" id="KW-1003">Cell membrane</keyword>
<dbReference type="CDD" id="cd00028">
    <property type="entry name" value="B_lectin"/>
    <property type="match status" value="1"/>
</dbReference>
<dbReference type="SMART" id="SM00108">
    <property type="entry name" value="B_lectin"/>
    <property type="match status" value="1"/>
</dbReference>
<evidence type="ECO:0000256" key="14">
    <source>
        <dbReference type="ARBA" id="ARBA00023157"/>
    </source>
</evidence>
<comment type="catalytic activity">
    <reaction evidence="17 19">
        <text>L-threonyl-[protein] + ATP = O-phospho-L-threonyl-[protein] + ADP + H(+)</text>
        <dbReference type="Rhea" id="RHEA:46608"/>
        <dbReference type="Rhea" id="RHEA-COMP:11060"/>
        <dbReference type="Rhea" id="RHEA-COMP:11605"/>
        <dbReference type="ChEBI" id="CHEBI:15378"/>
        <dbReference type="ChEBI" id="CHEBI:30013"/>
        <dbReference type="ChEBI" id="CHEBI:30616"/>
        <dbReference type="ChEBI" id="CHEBI:61977"/>
        <dbReference type="ChEBI" id="CHEBI:456216"/>
        <dbReference type="EC" id="2.7.11.1"/>
    </reaction>
</comment>
<evidence type="ECO:0000256" key="12">
    <source>
        <dbReference type="ARBA" id="ARBA00022989"/>
    </source>
</evidence>
<name>A0AAW2DTE4_9ROSI</name>
<evidence type="ECO:0000256" key="21">
    <source>
        <dbReference type="SAM" id="Phobius"/>
    </source>
</evidence>
<dbReference type="GO" id="GO:0048544">
    <property type="term" value="P:recognition of pollen"/>
    <property type="evidence" value="ECO:0007669"/>
    <property type="project" value="InterPro"/>
</dbReference>
<keyword evidence="11 19" id="KW-0067">ATP-binding</keyword>
<dbReference type="InterPro" id="IPR036426">
    <property type="entry name" value="Bulb-type_lectin_dom_sf"/>
</dbReference>
<dbReference type="InterPro" id="IPR003609">
    <property type="entry name" value="Pan_app"/>
</dbReference>
<keyword evidence="5 19" id="KW-0808">Transferase</keyword>
<dbReference type="InterPro" id="IPR011009">
    <property type="entry name" value="Kinase-like_dom_sf"/>
</dbReference>
<keyword evidence="14" id="KW-1015">Disulfide bond</keyword>
<evidence type="ECO:0000256" key="19">
    <source>
        <dbReference type="PIRNR" id="PIRNR000641"/>
    </source>
</evidence>
<evidence type="ECO:0000256" key="10">
    <source>
        <dbReference type="ARBA" id="ARBA00022777"/>
    </source>
</evidence>
<keyword evidence="15" id="KW-0675">Receptor</keyword>
<evidence type="ECO:0000256" key="18">
    <source>
        <dbReference type="ARBA" id="ARBA00048679"/>
    </source>
</evidence>
<dbReference type="Pfam" id="PF01453">
    <property type="entry name" value="B_lectin"/>
    <property type="match status" value="1"/>
</dbReference>
<dbReference type="FunFam" id="2.90.10.10:FF:000009">
    <property type="entry name" value="Receptor-like serine/threonine-protein kinase SD1-8"/>
    <property type="match status" value="1"/>
</dbReference>
<dbReference type="Pfam" id="PF11883">
    <property type="entry name" value="DUF3403"/>
    <property type="match status" value="1"/>
</dbReference>
<keyword evidence="10 19" id="KW-0418">Kinase</keyword>
<dbReference type="InterPro" id="IPR017441">
    <property type="entry name" value="Protein_kinase_ATP_BS"/>
</dbReference>
<dbReference type="PROSITE" id="PS50948">
    <property type="entry name" value="PAN"/>
    <property type="match status" value="1"/>
</dbReference>
<evidence type="ECO:0000256" key="17">
    <source>
        <dbReference type="ARBA" id="ARBA00047899"/>
    </source>
</evidence>
<sequence>MRDITIKLHCFTILCLTFFPTIAFSVDTLTSTQSLTNNQTLVSSPAQVFELGFFTPDNSRWYFGIWYKNIPVTTYVWVANRDNPLSNPSNTFKFGDQGSIVVVNESGTIFWSSNQTQGVNQVVQLLDSGNLVVREESNTDKYLWQSFDYPTDTLLPGMKLGWDLDANMDRYLTSWKNPNDPSTGAYSFQLDFHGFPEIFLWNNQERVYRSGPWNGLRFSGVPEMEPLDGLSFEFANDQHKVYYSFSETNASLISRLIMNSTGYLQRFVWIESSQVWNLFWYAPKDPCDYYNSCGPYGMCDTNASPMCKCVKGFAPKNLQAWNLRDGSDGCVRNTSLACEKDKFLLLNYMKLPDSTTAFVNKSMSLTECQEMCLKNCSCTAYSNYQITGQGVGGCVIWTGELLDMRVYAEGSGQDIYVRLAASEIDNVASVGSGSGSDKRKQIIVVIAITVGTVIVLSGLIACFLWKRNVLQSLQKGKTEQRGLPERSQDLLLNEVVISNKKEYSGESNLDELELPVYDFGAIAIATGNFSDENKLGQGGFGCVYKGRLVEDQDIAVKRLSKTSGQGMEEFKNELKLIARLQHRNLVRLLGCCIEMDEKILIYEYMENKSLDSILFNKAKCSLLDWPMRFNIICGTARGLLYLHQDSRFRIIHRDMKASNILLDGEMNPKISDFGMARIFGKDQTEANTRRVVGTYGYMSPEYAMDGLFSVKSDVFSFGVLVLEIISGKKNRGFYYANNELNLLGYAWNLWKEGNGLELIDSSMHNSYSPAEVMRCIQVGLLCVQERAEDRPNMSSVVLMLSSETATMPQPKQPGFCLGRNPAETSSSSSRQEESCTVNQVTVTMLDAR</sequence>
<accession>A0AAW2DTE4</accession>
<keyword evidence="4" id="KW-0597">Phosphoprotein</keyword>
<evidence type="ECO:0000256" key="7">
    <source>
        <dbReference type="ARBA" id="ARBA00022729"/>
    </source>
</evidence>
<keyword evidence="13 21" id="KW-0472">Membrane</keyword>
<keyword evidence="3 19" id="KW-0723">Serine/threonine-protein kinase</keyword>
<dbReference type="AlphaFoldDB" id="A0AAW2DTE4"/>
<dbReference type="InterPro" id="IPR000858">
    <property type="entry name" value="S_locus_glycoprot_dom"/>
</dbReference>
<feature type="domain" description="Apple" evidence="25">
    <location>
        <begin position="338"/>
        <end position="420"/>
    </location>
</feature>
<dbReference type="InterPro" id="IPR001480">
    <property type="entry name" value="Bulb-type_lectin_dom"/>
</dbReference>
<evidence type="ECO:0000256" key="20">
    <source>
        <dbReference type="PROSITE-ProRule" id="PRU10141"/>
    </source>
</evidence>
<dbReference type="Gene3D" id="2.90.10.10">
    <property type="entry name" value="Bulb-type lectin domain"/>
    <property type="match status" value="1"/>
</dbReference>
<dbReference type="Pfam" id="PF12398">
    <property type="entry name" value="DUF3660"/>
    <property type="match status" value="1"/>
</dbReference>
<dbReference type="InterPro" id="IPR008271">
    <property type="entry name" value="Ser/Thr_kinase_AS"/>
</dbReference>
<dbReference type="PANTHER" id="PTHR27002">
    <property type="entry name" value="RECEPTOR-LIKE SERINE/THREONINE-PROTEIN KINASE SD1-8"/>
    <property type="match status" value="1"/>
</dbReference>
<proteinExistence type="inferred from homology"/>
<dbReference type="Pfam" id="PF07714">
    <property type="entry name" value="PK_Tyr_Ser-Thr"/>
    <property type="match status" value="1"/>
</dbReference>
<evidence type="ECO:0000256" key="8">
    <source>
        <dbReference type="ARBA" id="ARBA00022734"/>
    </source>
</evidence>
<dbReference type="Pfam" id="PF08276">
    <property type="entry name" value="PAN_2"/>
    <property type="match status" value="1"/>
</dbReference>
<evidence type="ECO:0000256" key="5">
    <source>
        <dbReference type="ARBA" id="ARBA00022679"/>
    </source>
</evidence>
<comment type="caution">
    <text evidence="26">The sequence shown here is derived from an EMBL/GenBank/DDBJ whole genome shotgun (WGS) entry which is preliminary data.</text>
</comment>
<evidence type="ECO:0000259" key="24">
    <source>
        <dbReference type="PROSITE" id="PS50927"/>
    </source>
</evidence>
<evidence type="ECO:0000256" key="15">
    <source>
        <dbReference type="ARBA" id="ARBA00023170"/>
    </source>
</evidence>
<dbReference type="InterPro" id="IPR021820">
    <property type="entry name" value="S-locus_recpt_kinase_C"/>
</dbReference>
<evidence type="ECO:0000256" key="22">
    <source>
        <dbReference type="SAM" id="SignalP"/>
    </source>
</evidence>
<keyword evidence="9 19" id="KW-0547">Nucleotide-binding</keyword>
<dbReference type="PROSITE" id="PS00108">
    <property type="entry name" value="PROTEIN_KINASE_ST"/>
    <property type="match status" value="1"/>
</dbReference>
<organism evidence="26 27">
    <name type="scientific">Lithocarpus litseifolius</name>
    <dbReference type="NCBI Taxonomy" id="425828"/>
    <lineage>
        <taxon>Eukaryota</taxon>
        <taxon>Viridiplantae</taxon>
        <taxon>Streptophyta</taxon>
        <taxon>Embryophyta</taxon>
        <taxon>Tracheophyta</taxon>
        <taxon>Spermatophyta</taxon>
        <taxon>Magnoliopsida</taxon>
        <taxon>eudicotyledons</taxon>
        <taxon>Gunneridae</taxon>
        <taxon>Pentapetalae</taxon>
        <taxon>rosids</taxon>
        <taxon>fabids</taxon>
        <taxon>Fagales</taxon>
        <taxon>Fagaceae</taxon>
        <taxon>Lithocarpus</taxon>
    </lineage>
</organism>
<dbReference type="Pfam" id="PF00954">
    <property type="entry name" value="S_locus_glycop"/>
    <property type="match status" value="1"/>
</dbReference>
<evidence type="ECO:0000256" key="4">
    <source>
        <dbReference type="ARBA" id="ARBA00022553"/>
    </source>
</evidence>
<gene>
    <name evidence="26" type="ORF">SO802_007683</name>
</gene>
<comment type="similarity">
    <text evidence="19">Belongs to the protein kinase superfamily. Ser/Thr protein kinase family.</text>
</comment>
<keyword evidence="12 21" id="KW-1133">Transmembrane helix</keyword>
<dbReference type="SMART" id="SM00473">
    <property type="entry name" value="PAN_AP"/>
    <property type="match status" value="1"/>
</dbReference>
<keyword evidence="7 22" id="KW-0732">Signal</keyword>
<dbReference type="SUPFAM" id="SSF56112">
    <property type="entry name" value="Protein kinase-like (PK-like)"/>
    <property type="match status" value="1"/>
</dbReference>